<dbReference type="InterPro" id="IPR046341">
    <property type="entry name" value="SET_dom_sf"/>
</dbReference>
<accession>A0AAN7GWM5</accession>
<feature type="compositionally biased region" description="Basic and acidic residues" evidence="1">
    <location>
        <begin position="136"/>
        <end position="190"/>
    </location>
</feature>
<feature type="compositionally biased region" description="Polar residues" evidence="1">
    <location>
        <begin position="377"/>
        <end position="388"/>
    </location>
</feature>
<dbReference type="PANTHER" id="PTHR46655">
    <property type="entry name" value="HISTONE-LYSINE N-METHYLTRANSFERASE ATXR3"/>
    <property type="match status" value="1"/>
</dbReference>
<dbReference type="PANTHER" id="PTHR46655:SF1">
    <property type="entry name" value="HISTONE-LYSINE N-METHYLTRANSFERASE ATXR3"/>
    <property type="match status" value="1"/>
</dbReference>
<dbReference type="Pfam" id="PF25531">
    <property type="entry name" value="GYF_ATXR3"/>
    <property type="match status" value="1"/>
</dbReference>
<feature type="compositionally biased region" description="Low complexity" evidence="1">
    <location>
        <begin position="2551"/>
        <end position="2574"/>
    </location>
</feature>
<feature type="region of interest" description="Disordered" evidence="1">
    <location>
        <begin position="1001"/>
        <end position="1056"/>
    </location>
</feature>
<dbReference type="EMBL" id="JAXIOK010000021">
    <property type="protein sequence ID" value="KAK4745334.1"/>
    <property type="molecule type" value="Genomic_DNA"/>
</dbReference>
<feature type="compositionally biased region" description="Low complexity" evidence="1">
    <location>
        <begin position="33"/>
        <end position="42"/>
    </location>
</feature>
<dbReference type="InterPro" id="IPR045606">
    <property type="entry name" value="ATXR3_C"/>
</dbReference>
<dbReference type="InterPro" id="IPR001214">
    <property type="entry name" value="SET_dom"/>
</dbReference>
<dbReference type="InterPro" id="IPR032675">
    <property type="entry name" value="LRR_dom_sf"/>
</dbReference>
<feature type="region of interest" description="Disordered" evidence="1">
    <location>
        <begin position="2508"/>
        <end position="2590"/>
    </location>
</feature>
<feature type="compositionally biased region" description="Basic and acidic residues" evidence="1">
    <location>
        <begin position="454"/>
        <end position="467"/>
    </location>
</feature>
<reference evidence="3 4" key="1">
    <citation type="journal article" date="2023" name="Hortic Res">
        <title>Pangenome of water caltrop reveals structural variations and asymmetric subgenome divergence after allopolyploidization.</title>
        <authorList>
            <person name="Zhang X."/>
            <person name="Chen Y."/>
            <person name="Wang L."/>
            <person name="Yuan Y."/>
            <person name="Fang M."/>
            <person name="Shi L."/>
            <person name="Lu R."/>
            <person name="Comes H.P."/>
            <person name="Ma Y."/>
            <person name="Chen Y."/>
            <person name="Huang G."/>
            <person name="Zhou Y."/>
            <person name="Zheng Z."/>
            <person name="Qiu Y."/>
        </authorList>
    </citation>
    <scope>NUCLEOTIDE SEQUENCE [LARGE SCALE GENOMIC DNA]</scope>
    <source>
        <tissue evidence="3">Roots</tissue>
    </source>
</reference>
<feature type="compositionally biased region" description="Polar residues" evidence="1">
    <location>
        <begin position="549"/>
        <end position="579"/>
    </location>
</feature>
<gene>
    <name evidence="3" type="ORF">SAY87_011646</name>
</gene>
<feature type="compositionally biased region" description="Basic and acidic residues" evidence="1">
    <location>
        <begin position="287"/>
        <end position="308"/>
    </location>
</feature>
<dbReference type="Gene3D" id="3.80.10.10">
    <property type="entry name" value="Ribonuclease Inhibitor"/>
    <property type="match status" value="1"/>
</dbReference>
<dbReference type="Gene3D" id="2.170.270.10">
    <property type="entry name" value="SET domain"/>
    <property type="match status" value="1"/>
</dbReference>
<feature type="domain" description="SET" evidence="2">
    <location>
        <begin position="1897"/>
        <end position="2032"/>
    </location>
</feature>
<dbReference type="InterPro" id="IPR057851">
    <property type="entry name" value="ATXR3_GYF"/>
</dbReference>
<keyword evidence="4" id="KW-1185">Reference proteome</keyword>
<feature type="compositionally biased region" description="Basic and acidic residues" evidence="1">
    <location>
        <begin position="499"/>
        <end position="524"/>
    </location>
</feature>
<dbReference type="Pfam" id="PF00856">
    <property type="entry name" value="SET"/>
    <property type="match status" value="1"/>
</dbReference>
<dbReference type="PROSITE" id="PS50280">
    <property type="entry name" value="SET"/>
    <property type="match status" value="1"/>
</dbReference>
<feature type="compositionally biased region" description="Basic and acidic residues" evidence="1">
    <location>
        <begin position="1693"/>
        <end position="1708"/>
    </location>
</feature>
<dbReference type="CDD" id="cd10531">
    <property type="entry name" value="SET_SETD2-like"/>
    <property type="match status" value="1"/>
</dbReference>
<evidence type="ECO:0000313" key="4">
    <source>
        <dbReference type="Proteomes" id="UP001345219"/>
    </source>
</evidence>
<feature type="compositionally biased region" description="Basic and acidic residues" evidence="1">
    <location>
        <begin position="320"/>
        <end position="339"/>
    </location>
</feature>
<dbReference type="Proteomes" id="UP001345219">
    <property type="component" value="Chromosome 10"/>
</dbReference>
<evidence type="ECO:0000256" key="1">
    <source>
        <dbReference type="SAM" id="MobiDB-lite"/>
    </source>
</evidence>
<feature type="compositionally biased region" description="Basic and acidic residues" evidence="1">
    <location>
        <begin position="118"/>
        <end position="129"/>
    </location>
</feature>
<feature type="region of interest" description="Disordered" evidence="1">
    <location>
        <begin position="364"/>
        <end position="592"/>
    </location>
</feature>
<dbReference type="SMART" id="SM00317">
    <property type="entry name" value="SET"/>
    <property type="match status" value="1"/>
</dbReference>
<feature type="region of interest" description="Disordered" evidence="1">
    <location>
        <begin position="81"/>
        <end position="236"/>
    </location>
</feature>
<feature type="compositionally biased region" description="Basic and acidic residues" evidence="1">
    <location>
        <begin position="2581"/>
        <end position="2590"/>
    </location>
</feature>
<protein>
    <recommendedName>
        <fullName evidence="2">SET domain-containing protein</fullName>
    </recommendedName>
</protein>
<feature type="region of interest" description="Disordered" evidence="1">
    <location>
        <begin position="1659"/>
        <end position="1713"/>
    </location>
</feature>
<feature type="region of interest" description="Disordered" evidence="1">
    <location>
        <begin position="1589"/>
        <end position="1616"/>
    </location>
</feature>
<feature type="compositionally biased region" description="Basic and acidic residues" evidence="1">
    <location>
        <begin position="364"/>
        <end position="375"/>
    </location>
</feature>
<feature type="compositionally biased region" description="Basic and acidic residues" evidence="1">
    <location>
        <begin position="1591"/>
        <end position="1603"/>
    </location>
</feature>
<name>A0AAN7GWM5_9MYRT</name>
<feature type="compositionally biased region" description="Basic and acidic residues" evidence="1">
    <location>
        <begin position="223"/>
        <end position="236"/>
    </location>
</feature>
<feature type="region of interest" description="Disordered" evidence="1">
    <location>
        <begin position="268"/>
        <end position="347"/>
    </location>
</feature>
<feature type="compositionally biased region" description="Basic residues" evidence="1">
    <location>
        <begin position="477"/>
        <end position="487"/>
    </location>
</feature>
<evidence type="ECO:0000313" key="3">
    <source>
        <dbReference type="EMBL" id="KAK4745334.1"/>
    </source>
</evidence>
<feature type="compositionally biased region" description="Basic and acidic residues" evidence="1">
    <location>
        <begin position="1001"/>
        <end position="1012"/>
    </location>
</feature>
<comment type="caution">
    <text evidence="3">The sequence shown here is derived from an EMBL/GenBank/DDBJ whole genome shotgun (WGS) entry which is preliminary data.</text>
</comment>
<sequence length="2590" mass="294092">MGDGGVACIPLQHSSIMDMLSVPEKPLCGGNNGSSSNNGFSSQPIDLAEPEVMKKKKKKIKKVVKRVVSIRKVKTLKRVVAAGKNNSNKEIENDQIFTDKSQPNDDVEEGELGTLKSPSRETENGEIRLDNPQTSDTKKEVAIPDKRKEERLKEKEECTSIKSGELEKGEITPEKGQRGEVEKNELRLWEGSDDEIEKGEFIPDGCHQSEFTRDCFSNPKSRSRYDTGKERSRRHEFECTLPLRKYSNDDISRSKELSRRAGSPLDKEFYRWEDGRERSSRLSSKIVNEDGYRVGHSDDMNQDQRREYFLANRLKSQSGHHADSDGSDRDHDYSYKHYGDYSADYMGSKSRRLSDDGARLVYSDHHSRRSLEGAHKISSSSRVSSTDKYTFPHPESSSSSRGSHGRNARSPVYSDRPPRDRPRQSDHRDRSPVGHERSPFVRDRSPYYARRTLYGRERSPCGRERTPHGHGQSPHDRNHHSDRRNKNSIHSQKSPQDGGRYHNRMDQKHSSRERSLQDRGKSHSQDAIPKTSELYTQDQRRHNVRRDQNQASRELPTKSQNNLEAGQKVGTSDNPNSQAEGKGGEEEKQCQIVSKERNAIPSLMESRDRILVKDVKAQPAFEKNDNCKHQNDDPVDTPASCCKESYLVDGGALPEELVSMEEDMDICNTPPHVPIIADSPAGNWVYLDYCGAECGPSKLCELKTLVEEGVLYSDHFIRHLDSNRWVTIENASSPLVTPSFQSIIPDNITQLVNPPEAPGNSLVDNGDAVQLSDDLLTTTNNDMEFCIDERVAALLEGFNIAPDKELDTIGEALQMTFDHDQWDKWGSVEGFIWHRACIGELHDQNEDDTSSCPAITYSEFRECTFCDQDISSDGGNSSIWLPGQWSCKGGDWKRNEETNQDRPLRRKLVLNDGFPLCQMQKSGFEDPRWLQKDELYYTSHDRRLDLPLWAYSWPEEKSDSDGAGRSQVKPVILRGVRGTLLSVVRINACVVKDRGSFISETRSRSRGKDRYASRSARPQSNSDIRRCSIKGDSQSKAVDDHHLRGSRKNTAGISTPKDRVCTAHELQLHLGDWYYLDGAGRERGPASFSELQSLVGRGTIQNNISVFRKFDKLWVPVTSFNEVDGPKARFHQESASSSICSSRAPAPKLCGSSLEENYSNNSFHRTHPQFIGYMRGKLHELVMRYYKSRAFSAAINEVLDPWINAKQPKKQTEKQIYRKSDAYLHASKRARLLIEESEEETEIDVLQKLPWGEQSFEDLYPDVTFIPEETASCGNSIVSCGPLVGGLLARVFHFLGSDMKSFFIASSTCKHWRAVARIYKNVTRQVDVSSLGPCCTDSVLGNIIDGFDRTKINSLILAGCSNVSSDALEDIIHSCPCLSYIDIRGCSQLAELTLRYTNVHWIKSRWNFGNMMSKIKSLTHLIDKNSSNSVSNSMGSDVDDFGGLRDYFASVDRRDSSGQSFRRGFYKRSKVFGARKALSILPGDARVRRWDAKKSEKGYKIMEEFLISSLKEIMKENTSDFFVQKVADIEYRIKSGYYIRRGISSIKEDISRMCRDAIKAKTRGDIGDMNHIITLFIQLALRLEGGSKSSFQKDDIKSWRDDSSAGSSVSSKHKKINKVESERKSIYRSNASSLNGVFDGDYFSDWEIRRRLLKLNKRATDSESETPDEYDDFSSGTSRCNGETTASETESDLESKAESRPGEPRGDDFLLEDEGLDSLGYDREWGARMTKASLVPPVTRKYEVIDQYLIVTDEENVKEKMQVALPEDYAEKLDVLKNGTEELDMELPEVKDYKPRKELGLEVIEQEVYGIDPYTHNLLLDSMPEELDWTLTDKHWFIEEVLLCTLNKQVRHFTGKGSTPMMYPLQPVIEEVERVADEDHDIRTIRMCQGILRAIDSRPEDKYVAYRKGLGVVCHKEGGFGEDDFIVEFLGEVYPTWRWFEKQDGIRSLQKNNKDPAPEFYNIYLERPKGDADGYDLVVVDAMHKANYASRICHSCKPNCEAKVTAVDGRYQIGIYSVRKIQFGEEITFDYNSVTESKEEYEASVCLCGSQICRGSYLNLTGEGAFQKILEEWHGILDRYQLMVEACEINSVSNEDYYDLGRAGLGSCMLGGLPDWLVAYSARLVRFINFERTKLPQEILKHNLEEKRKYFLDINLENEKSEAEIQAEGVYNQRLQNLAITLDKVRYVMTQVFSDPKKAPPPLERLSPEETVSFLWSGEGSLVKELFDCITPHSDADTLNELKSKINEHDPSGSDDLQMALTRSLLWLRDEMRDLSCTPKCRHDAAADLIHIYAHTKSFFKLREYKTLTSPPVFISPLDLGPKYSDKLGGDGHEYCKTYGENYCIGQLIFWYLQTNSEPDNTLFRMSRGCLSLPDVGSFYAKLQKPPRQRVYGTRTVRFMLARMEKQPQRPWPKDRIWTFKSSPKVFGSPMLDSVLKNTPLDREMVHWLKNRISVFHAMRGPGVFPTRDVLPINLPEYVPDKCTFRTPLVNGGVLLRCPRSSRHLQGYAPRCEPPAPTRSTTFPAPPSPVSSDYPSSQLPPQGISDQSPLSYSSFDDFESSSSGVGVPTSSSRRVSLKLIPKQERAALHH</sequence>
<feature type="compositionally biased region" description="Polar residues" evidence="1">
    <location>
        <begin position="1674"/>
        <end position="1688"/>
    </location>
</feature>
<dbReference type="SUPFAM" id="SSF82199">
    <property type="entry name" value="SET domain"/>
    <property type="match status" value="1"/>
</dbReference>
<feature type="compositionally biased region" description="Basic and acidic residues" evidence="1">
    <location>
        <begin position="416"/>
        <end position="445"/>
    </location>
</feature>
<feature type="region of interest" description="Disordered" evidence="1">
    <location>
        <begin position="27"/>
        <end position="49"/>
    </location>
</feature>
<dbReference type="Pfam" id="PF19633">
    <property type="entry name" value="SDG2_C"/>
    <property type="match status" value="1"/>
</dbReference>
<feature type="compositionally biased region" description="Acidic residues" evidence="1">
    <location>
        <begin position="1662"/>
        <end position="1672"/>
    </location>
</feature>
<proteinExistence type="predicted"/>
<feature type="compositionally biased region" description="Basic and acidic residues" evidence="1">
    <location>
        <begin position="582"/>
        <end position="592"/>
    </location>
</feature>
<evidence type="ECO:0000259" key="2">
    <source>
        <dbReference type="PROSITE" id="PS50280"/>
    </source>
</evidence>
<organism evidence="3 4">
    <name type="scientific">Trapa incisa</name>
    <dbReference type="NCBI Taxonomy" id="236973"/>
    <lineage>
        <taxon>Eukaryota</taxon>
        <taxon>Viridiplantae</taxon>
        <taxon>Streptophyta</taxon>
        <taxon>Embryophyta</taxon>
        <taxon>Tracheophyta</taxon>
        <taxon>Spermatophyta</taxon>
        <taxon>Magnoliopsida</taxon>
        <taxon>eudicotyledons</taxon>
        <taxon>Gunneridae</taxon>
        <taxon>Pentapetalae</taxon>
        <taxon>rosids</taxon>
        <taxon>malvids</taxon>
        <taxon>Myrtales</taxon>
        <taxon>Lythraceae</taxon>
        <taxon>Trapa</taxon>
    </lineage>
</organism>
<feature type="compositionally biased region" description="Basic and acidic residues" evidence="1">
    <location>
        <begin position="268"/>
        <end position="280"/>
    </location>
</feature>
<feature type="compositionally biased region" description="Basic and acidic residues" evidence="1">
    <location>
        <begin position="538"/>
        <end position="548"/>
    </location>
</feature>